<organism evidence="3">
    <name type="scientific">Cyclocybe aegerita</name>
    <name type="common">Black poplar mushroom</name>
    <name type="synonym">Agrocybe aegerita</name>
    <dbReference type="NCBI Taxonomy" id="1973307"/>
    <lineage>
        <taxon>Eukaryota</taxon>
        <taxon>Fungi</taxon>
        <taxon>Dikarya</taxon>
        <taxon>Basidiomycota</taxon>
        <taxon>Agaricomycotina</taxon>
        <taxon>Agaricomycetes</taxon>
        <taxon>Agaricomycetidae</taxon>
        <taxon>Agaricales</taxon>
        <taxon>Agaricineae</taxon>
        <taxon>Bolbitiaceae</taxon>
        <taxon>Cyclocybe</taxon>
    </lineage>
</organism>
<dbReference type="EMBL" id="AY781064">
    <property type="protein sequence ID" value="AAX34435.1"/>
    <property type="molecule type" value="Genomic_DNA"/>
</dbReference>
<evidence type="ECO:0000259" key="2">
    <source>
        <dbReference type="Pfam" id="PF00961"/>
    </source>
</evidence>
<dbReference type="InterPro" id="IPR027434">
    <property type="entry name" value="Homing_endonucl"/>
</dbReference>
<dbReference type="GO" id="GO:0005739">
    <property type="term" value="C:mitochondrion"/>
    <property type="evidence" value="ECO:0007669"/>
    <property type="project" value="UniProtKB-ARBA"/>
</dbReference>
<dbReference type="Gene3D" id="3.10.28.10">
    <property type="entry name" value="Homing endonucleases"/>
    <property type="match status" value="2"/>
</dbReference>
<keyword evidence="3" id="KW-0255">Endonuclease</keyword>
<dbReference type="PANTHER" id="PTHR36181:SF2">
    <property type="entry name" value="INTRON-ENCODED ENDONUCLEASE AI3-RELATED"/>
    <property type="match status" value="1"/>
</dbReference>
<evidence type="ECO:0000256" key="1">
    <source>
        <dbReference type="ARBA" id="ARBA00002670"/>
    </source>
</evidence>
<keyword evidence="3" id="KW-0378">Hydrolase</keyword>
<feature type="domain" description="Homing endonuclease LAGLIDADG" evidence="2">
    <location>
        <begin position="178"/>
        <end position="280"/>
    </location>
</feature>
<feature type="domain" description="Homing endonuclease LAGLIDADG" evidence="2">
    <location>
        <begin position="39"/>
        <end position="129"/>
    </location>
</feature>
<reference evidence="3" key="1">
    <citation type="journal article" date="2006" name="Fungal Genet. Biol.">
        <title>The mitochondrial apocytochrome b genes of two Agrocybe species suggest lateral transfers of group I homing introns among phylogenetically distant fungi.</title>
        <authorList>
            <person name="Mouhamadou B."/>
            <person name="Ferandon C."/>
            <person name="Barroso G."/>
            <person name="Labarere J."/>
        </authorList>
    </citation>
    <scope>NUCLEOTIDE SEQUENCE</scope>
    <source>
        <strain evidence="3">SM 47</strain>
    </source>
</reference>
<dbReference type="AlphaFoldDB" id="Q32X64"/>
<dbReference type="InterPro" id="IPR051289">
    <property type="entry name" value="LAGLIDADG_Endonuclease"/>
</dbReference>
<dbReference type="PANTHER" id="PTHR36181">
    <property type="entry name" value="INTRON-ENCODED ENDONUCLEASE AI3-RELATED"/>
    <property type="match status" value="1"/>
</dbReference>
<dbReference type="InterPro" id="IPR004860">
    <property type="entry name" value="LAGLIDADG_dom"/>
</dbReference>
<geneLocation type="mitochondrion" evidence="3"/>
<comment type="function">
    <text evidence="1">Mitochondrial DNA endonuclease involved in intron homing.</text>
</comment>
<accession>Q32X64</accession>
<evidence type="ECO:0000313" key="3">
    <source>
        <dbReference type="EMBL" id="AAX34435.1"/>
    </source>
</evidence>
<dbReference type="GO" id="GO:0004519">
    <property type="term" value="F:endonuclease activity"/>
    <property type="evidence" value="ECO:0007669"/>
    <property type="project" value="UniProtKB-KW"/>
</dbReference>
<dbReference type="Pfam" id="PF00961">
    <property type="entry name" value="LAGLIDADG_1"/>
    <property type="match status" value="2"/>
</dbReference>
<keyword evidence="3" id="KW-0496">Mitochondrion</keyword>
<proteinExistence type="predicted"/>
<name>Q32X64_CYCAE</name>
<sequence length="377" mass="43875">MRMVANMKNNWSIIPLLYKIYNKKVPLDMNTNQFSLWFSGFIDGEGNFQVFLDRQYLRAIFRIRLHIDDIAILFKIKKFLGVGKVSIHGSICLYSITNTRDIKNVLLPLLDNYKLYTSKWLDYIDFKLVINYLSSSNTTKVSNEKLEWANSIINNMNSTRINYNFSLIPNLQVNPYWLLGFIEGEGTFGFKNLTPYFQIGQHTKNLKVLQSIALYLQSIPQVFTFSKNSAPLILSNALHSNNKISVISINNIDSLYDYLMFLFLDMPFQTRKGVDFYLWGIALHFHKLGYFYLKEGFKLVSEIAKYTNNGRYSTNLTKVSAPSLENINKVLELTLPVTLTPEMRHAKLAQALYFPLPFDLYPFVWKQEFKDKNKPSD</sequence>
<keyword evidence="3" id="KW-0540">Nuclease</keyword>
<protein>
    <submittedName>
        <fullName evidence="3">LAGLIDADG homing endonuclease</fullName>
    </submittedName>
</protein>
<dbReference type="SUPFAM" id="SSF55608">
    <property type="entry name" value="Homing endonucleases"/>
    <property type="match status" value="2"/>
</dbReference>